<feature type="domain" description="Tyrosine specific protein phosphatases" evidence="4">
    <location>
        <begin position="386"/>
        <end position="471"/>
    </location>
</feature>
<dbReference type="PANTHER" id="PTHR19134:SF449">
    <property type="entry name" value="TYROSINE-PROTEIN PHOSPHATASE 1"/>
    <property type="match status" value="1"/>
</dbReference>
<dbReference type="PANTHER" id="PTHR19134">
    <property type="entry name" value="RECEPTOR-TYPE TYROSINE-PROTEIN PHOSPHATASE"/>
    <property type="match status" value="1"/>
</dbReference>
<comment type="caution">
    <text evidence="5">The sequence shown here is derived from an EMBL/GenBank/DDBJ whole genome shotgun (WGS) entry which is preliminary data.</text>
</comment>
<evidence type="ECO:0000259" key="4">
    <source>
        <dbReference type="PROSITE" id="PS50056"/>
    </source>
</evidence>
<dbReference type="SUPFAM" id="SSF52799">
    <property type="entry name" value="(Phosphotyrosine protein) phosphatases II"/>
    <property type="match status" value="1"/>
</dbReference>
<dbReference type="OrthoDB" id="10253954at2759"/>
<dbReference type="InterPro" id="IPR029021">
    <property type="entry name" value="Prot-tyrosine_phosphatase-like"/>
</dbReference>
<dbReference type="Pfam" id="PF00102">
    <property type="entry name" value="Y_phosphatase"/>
    <property type="match status" value="1"/>
</dbReference>
<dbReference type="STRING" id="503106.A0A218ZAC5"/>
<comment type="similarity">
    <text evidence="1">Belongs to the protein-tyrosine phosphatase family. Non-receptor class subfamily.</text>
</comment>
<dbReference type="InterPro" id="IPR003595">
    <property type="entry name" value="Tyr_Pase_cat"/>
</dbReference>
<dbReference type="PRINTS" id="PR00700">
    <property type="entry name" value="PRTYPHPHTASE"/>
</dbReference>
<feature type="region of interest" description="Disordered" evidence="2">
    <location>
        <begin position="35"/>
        <end position="158"/>
    </location>
</feature>
<reference evidence="5 6" key="1">
    <citation type="submission" date="2017-04" db="EMBL/GenBank/DDBJ databases">
        <title>Draft genome sequence of Marssonina coronaria NL1: causal agent of apple blotch.</title>
        <authorList>
            <person name="Cheng Q."/>
        </authorList>
    </citation>
    <scope>NUCLEOTIDE SEQUENCE [LARGE SCALE GENOMIC DNA]</scope>
    <source>
        <strain evidence="5 6">NL1</strain>
    </source>
</reference>
<protein>
    <recommendedName>
        <fullName evidence="7">Protein-tyrosine phosphatase</fullName>
    </recommendedName>
</protein>
<dbReference type="InterPro" id="IPR000242">
    <property type="entry name" value="PTP_cat"/>
</dbReference>
<name>A0A218ZAC5_9HELO</name>
<keyword evidence="6" id="KW-1185">Reference proteome</keyword>
<accession>A0A218ZAC5</accession>
<dbReference type="SMART" id="SM00404">
    <property type="entry name" value="PTPc_motif"/>
    <property type="match status" value="1"/>
</dbReference>
<dbReference type="PROSITE" id="PS00383">
    <property type="entry name" value="TYR_PHOSPHATASE_1"/>
    <property type="match status" value="1"/>
</dbReference>
<feature type="domain" description="Tyrosine-protein phosphatase" evidence="3">
    <location>
        <begin position="200"/>
        <end position="480"/>
    </location>
</feature>
<proteinExistence type="inferred from homology"/>
<feature type="compositionally biased region" description="Low complexity" evidence="2">
    <location>
        <begin position="116"/>
        <end position="128"/>
    </location>
</feature>
<evidence type="ECO:0000313" key="5">
    <source>
        <dbReference type="EMBL" id="OWP04540.1"/>
    </source>
</evidence>
<dbReference type="InterPro" id="IPR016130">
    <property type="entry name" value="Tyr_Pase_AS"/>
</dbReference>
<evidence type="ECO:0000256" key="2">
    <source>
        <dbReference type="SAM" id="MobiDB-lite"/>
    </source>
</evidence>
<dbReference type="Proteomes" id="UP000242519">
    <property type="component" value="Unassembled WGS sequence"/>
</dbReference>
<dbReference type="GO" id="GO:0004725">
    <property type="term" value="F:protein tyrosine phosphatase activity"/>
    <property type="evidence" value="ECO:0007669"/>
    <property type="project" value="InterPro"/>
</dbReference>
<evidence type="ECO:0008006" key="7">
    <source>
        <dbReference type="Google" id="ProtNLM"/>
    </source>
</evidence>
<dbReference type="PROSITE" id="PS50056">
    <property type="entry name" value="TYR_PHOSPHATASE_2"/>
    <property type="match status" value="1"/>
</dbReference>
<dbReference type="InterPro" id="IPR050348">
    <property type="entry name" value="Protein-Tyr_Phosphatase"/>
</dbReference>
<dbReference type="PROSITE" id="PS50055">
    <property type="entry name" value="TYR_PHOSPHATASE_PTP"/>
    <property type="match status" value="1"/>
</dbReference>
<evidence type="ECO:0000259" key="3">
    <source>
        <dbReference type="PROSITE" id="PS50055"/>
    </source>
</evidence>
<evidence type="ECO:0000256" key="1">
    <source>
        <dbReference type="ARBA" id="ARBA00009649"/>
    </source>
</evidence>
<gene>
    <name evidence="5" type="ORF">B2J93_1399</name>
</gene>
<dbReference type="SMART" id="SM00194">
    <property type="entry name" value="PTPc"/>
    <property type="match status" value="1"/>
</dbReference>
<dbReference type="InterPro" id="IPR000387">
    <property type="entry name" value="Tyr_Pase_dom"/>
</dbReference>
<dbReference type="EMBL" id="MZNU01000102">
    <property type="protein sequence ID" value="OWP04540.1"/>
    <property type="molecule type" value="Genomic_DNA"/>
</dbReference>
<dbReference type="Gene3D" id="3.90.190.10">
    <property type="entry name" value="Protein tyrosine phosphatase superfamily"/>
    <property type="match status" value="1"/>
</dbReference>
<organism evidence="5 6">
    <name type="scientific">Diplocarpon coronariae</name>
    <dbReference type="NCBI Taxonomy" id="2795749"/>
    <lineage>
        <taxon>Eukaryota</taxon>
        <taxon>Fungi</taxon>
        <taxon>Dikarya</taxon>
        <taxon>Ascomycota</taxon>
        <taxon>Pezizomycotina</taxon>
        <taxon>Leotiomycetes</taxon>
        <taxon>Helotiales</taxon>
        <taxon>Drepanopezizaceae</taxon>
        <taxon>Diplocarpon</taxon>
    </lineage>
</organism>
<dbReference type="FunCoup" id="A0A218ZAC5">
    <property type="interactions" value="853"/>
</dbReference>
<dbReference type="InParanoid" id="A0A218ZAC5"/>
<dbReference type="CDD" id="cd18533">
    <property type="entry name" value="PTP_fungal"/>
    <property type="match status" value="1"/>
</dbReference>
<sequence>MSRSSGGVLLGRASPAALAEPRVVLGGGEREVGHGFLESQRIEKEPSFTAARTPEVTSLSNLDRFLAFKRRRESSRSPTGTPSSPSTEDRKKIRSSSPAWLSRMRSHRSSSKHADSPVPVVEGSSSVSQMDGSCFGKPAGAKYEDEPAQEGPPPLPSFLTLNEIEMRDKYAELTRLENERLAQGSTDPQWSRQAPDPALDRYSNIYPWGNNRIKLNVPEGVNDYINASPVSLVSTSNKQSDLKAGVQDKYICMQGPKKQTVNHVWHMVWHELAEPYTTSPAVVIMLTPTHAPMPNDPSRMFEKCYEYYPLDENSPPLRINDSGELGENFKATVRFEERLPGIEGTPIEIRKLIMTLDGDEEEEKPIYHYLYPHWPDFGALATENVESILNLMQISRKANGRGENARLIHCSAGVGRTGTFVALEFLLGELEGGAWEGWDNSEHAVNDPVYETVNQLRMQRKTMVQAYDQYAFLYEVLRKRWEEKYEVPCVGGEHTHMAPTNNDVCVNGNDEE</sequence>
<dbReference type="AlphaFoldDB" id="A0A218ZAC5"/>
<feature type="compositionally biased region" description="Low complexity" evidence="2">
    <location>
        <begin position="76"/>
        <end position="86"/>
    </location>
</feature>
<evidence type="ECO:0000313" key="6">
    <source>
        <dbReference type="Proteomes" id="UP000242519"/>
    </source>
</evidence>